<feature type="domain" description="C2H2-type" evidence="15">
    <location>
        <begin position="257"/>
        <end position="286"/>
    </location>
</feature>
<evidence type="ECO:0000259" key="15">
    <source>
        <dbReference type="PROSITE" id="PS50157"/>
    </source>
</evidence>
<dbReference type="Gene3D" id="3.30.160.60">
    <property type="entry name" value="Classic Zinc Finger"/>
    <property type="match status" value="7"/>
</dbReference>
<dbReference type="AlphaFoldDB" id="A0A1B6MA05"/>
<keyword evidence="9" id="KW-0010">Activator</keyword>
<dbReference type="FunFam" id="3.30.160.60:FF:001102">
    <property type="entry name" value="Transcription factor IIIA"/>
    <property type="match status" value="1"/>
</dbReference>
<dbReference type="EMBL" id="GEBQ01007217">
    <property type="protein sequence ID" value="JAT32760.1"/>
    <property type="molecule type" value="Transcribed_RNA"/>
</dbReference>
<dbReference type="PANTHER" id="PTHR23235">
    <property type="entry name" value="KRUEPPEL-LIKE TRANSCRIPTION FACTOR"/>
    <property type="match status" value="1"/>
</dbReference>
<keyword evidence="4" id="KW-0677">Repeat</keyword>
<comment type="subcellular location">
    <subcellularLocation>
        <location evidence="1">Nucleus</location>
    </subcellularLocation>
</comment>
<dbReference type="GO" id="GO:0000978">
    <property type="term" value="F:RNA polymerase II cis-regulatory region sequence-specific DNA binding"/>
    <property type="evidence" value="ECO:0007669"/>
    <property type="project" value="TreeGrafter"/>
</dbReference>
<feature type="domain" description="C2H2-type" evidence="15">
    <location>
        <begin position="197"/>
        <end position="226"/>
    </location>
</feature>
<feature type="domain" description="C2H2-type" evidence="15">
    <location>
        <begin position="317"/>
        <end position="346"/>
    </location>
</feature>
<keyword evidence="6" id="KW-0862">Zinc</keyword>
<evidence type="ECO:0000256" key="9">
    <source>
        <dbReference type="ARBA" id="ARBA00023159"/>
    </source>
</evidence>
<evidence type="ECO:0000256" key="10">
    <source>
        <dbReference type="ARBA" id="ARBA00023163"/>
    </source>
</evidence>
<keyword evidence="7" id="KW-0805">Transcription regulation</keyword>
<dbReference type="FunFam" id="3.30.160.60:FF:000016">
    <property type="entry name" value="zinc finger protein 37 homolog"/>
    <property type="match status" value="1"/>
</dbReference>
<sequence length="502" mass="56031">MENSNSNSSDDPQLITETLSFDESTFSVLPVIVDTHAICLADLDRDPLETEALLSVPFGSNIITLHDGSQAILPEEAKELPDEVVEDGCKDDILDPDEIEGEVEEEKEAEGDVEGDTINLPLIVTEEYPAVVEAQVLQLDGGTLAYIHAQPQDGSQAVVLEDGTIAYITLTQPIVQEPEELTVAEEPKTEKQKPRSFMCPQEGCGRLYTSSHHLKVHERTHTGSRPYNCPIEGCSKAFSTDYSRKAHIRTHTGEKPYKCPEKFCTMSFKTSGDLQKHIRTHTGERPFMCPVEGCNKSFTTSNIRKVHIRTHTGERPYVCTQPYCDKAFASATNYKNHIRIHSGEKPYCCSVLGCNKRFTEYSSLYKHHLVHTQEKPYQCNVCGRSYRQVSTLTVHKRTAHGVIEADDGTEIVLGNVFTQKVLKSAKLFADSRKLKSVSTIPTPVSLLNDGDYILDSGGSIQRISSEQIFIIEDMPEHLRAIQHIQDPDDEELQAALDPLQEQ</sequence>
<dbReference type="SUPFAM" id="SSF57667">
    <property type="entry name" value="beta-beta-alpha zinc fingers"/>
    <property type="match status" value="4"/>
</dbReference>
<evidence type="ECO:0000256" key="4">
    <source>
        <dbReference type="ARBA" id="ARBA00022737"/>
    </source>
</evidence>
<dbReference type="FunFam" id="3.30.160.60:FF:000072">
    <property type="entry name" value="zinc finger protein 143 isoform X1"/>
    <property type="match status" value="1"/>
</dbReference>
<keyword evidence="11" id="KW-0539">Nucleus</keyword>
<evidence type="ECO:0000256" key="13">
    <source>
        <dbReference type="ARBA" id="ARBA00083853"/>
    </source>
</evidence>
<keyword evidence="3" id="KW-0479">Metal-binding</keyword>
<dbReference type="GO" id="GO:0005634">
    <property type="term" value="C:nucleus"/>
    <property type="evidence" value="ECO:0007669"/>
    <property type="project" value="UniProtKB-SubCell"/>
</dbReference>
<evidence type="ECO:0000256" key="12">
    <source>
        <dbReference type="ARBA" id="ARBA00067483"/>
    </source>
</evidence>
<evidence type="ECO:0000256" key="2">
    <source>
        <dbReference type="ARBA" id="ARBA00010831"/>
    </source>
</evidence>
<dbReference type="FunFam" id="3.30.160.60:FF:000349">
    <property type="entry name" value="metal regulatory transcription factor 1"/>
    <property type="match status" value="1"/>
</dbReference>
<keyword evidence="5 14" id="KW-0863">Zinc-finger</keyword>
<evidence type="ECO:0000256" key="8">
    <source>
        <dbReference type="ARBA" id="ARBA00023125"/>
    </source>
</evidence>
<feature type="domain" description="C2H2-type" evidence="15">
    <location>
        <begin position="377"/>
        <end position="400"/>
    </location>
</feature>
<dbReference type="PROSITE" id="PS50157">
    <property type="entry name" value="ZINC_FINGER_C2H2_2"/>
    <property type="match status" value="7"/>
</dbReference>
<dbReference type="GO" id="GO:0008270">
    <property type="term" value="F:zinc ion binding"/>
    <property type="evidence" value="ECO:0007669"/>
    <property type="project" value="UniProtKB-KW"/>
</dbReference>
<dbReference type="InterPro" id="IPR036236">
    <property type="entry name" value="Znf_C2H2_sf"/>
</dbReference>
<dbReference type="PANTHER" id="PTHR23235:SF176">
    <property type="entry name" value="C2H2-TYPE DOMAIN-CONTAINING PROTEIN"/>
    <property type="match status" value="1"/>
</dbReference>
<evidence type="ECO:0000256" key="14">
    <source>
        <dbReference type="PROSITE-ProRule" id="PRU00042"/>
    </source>
</evidence>
<feature type="domain" description="C2H2-type" evidence="15">
    <location>
        <begin position="347"/>
        <end position="376"/>
    </location>
</feature>
<dbReference type="PROSITE" id="PS00028">
    <property type="entry name" value="ZINC_FINGER_C2H2_1"/>
    <property type="match status" value="7"/>
</dbReference>
<accession>A0A1B6MA05</accession>
<keyword evidence="8" id="KW-0238">DNA-binding</keyword>
<proteinExistence type="inferred from homology"/>
<feature type="domain" description="C2H2-type" evidence="15">
    <location>
        <begin position="227"/>
        <end position="256"/>
    </location>
</feature>
<evidence type="ECO:0000256" key="1">
    <source>
        <dbReference type="ARBA" id="ARBA00004123"/>
    </source>
</evidence>
<keyword evidence="10" id="KW-0804">Transcription</keyword>
<dbReference type="FunFam" id="3.30.160.60:FF:000125">
    <property type="entry name" value="Putative zinc finger protein 143"/>
    <property type="match status" value="2"/>
</dbReference>
<evidence type="ECO:0000256" key="5">
    <source>
        <dbReference type="ARBA" id="ARBA00022771"/>
    </source>
</evidence>
<gene>
    <name evidence="16" type="ORF">g.54587</name>
</gene>
<evidence type="ECO:0000256" key="6">
    <source>
        <dbReference type="ARBA" id="ARBA00022833"/>
    </source>
</evidence>
<name>A0A1B6MA05_9HEMI</name>
<dbReference type="GO" id="GO:0000981">
    <property type="term" value="F:DNA-binding transcription factor activity, RNA polymerase II-specific"/>
    <property type="evidence" value="ECO:0007669"/>
    <property type="project" value="TreeGrafter"/>
</dbReference>
<feature type="domain" description="C2H2-type" evidence="15">
    <location>
        <begin position="287"/>
        <end position="316"/>
    </location>
</feature>
<organism evidence="16">
    <name type="scientific">Graphocephala atropunctata</name>
    <dbReference type="NCBI Taxonomy" id="36148"/>
    <lineage>
        <taxon>Eukaryota</taxon>
        <taxon>Metazoa</taxon>
        <taxon>Ecdysozoa</taxon>
        <taxon>Arthropoda</taxon>
        <taxon>Hexapoda</taxon>
        <taxon>Insecta</taxon>
        <taxon>Pterygota</taxon>
        <taxon>Neoptera</taxon>
        <taxon>Paraneoptera</taxon>
        <taxon>Hemiptera</taxon>
        <taxon>Auchenorrhyncha</taxon>
        <taxon>Membracoidea</taxon>
        <taxon>Cicadellidae</taxon>
        <taxon>Cicadellinae</taxon>
        <taxon>Cicadellini</taxon>
        <taxon>Graphocephala</taxon>
    </lineage>
</organism>
<dbReference type="Pfam" id="PF00096">
    <property type="entry name" value="zf-C2H2"/>
    <property type="match status" value="5"/>
</dbReference>
<evidence type="ECO:0000256" key="3">
    <source>
        <dbReference type="ARBA" id="ARBA00022723"/>
    </source>
</evidence>
<comment type="similarity">
    <text evidence="2">Belongs to the GLI C2H2-type zinc-finger protein family.</text>
</comment>
<evidence type="ECO:0000256" key="7">
    <source>
        <dbReference type="ARBA" id="ARBA00023015"/>
    </source>
</evidence>
<reference evidence="16" key="1">
    <citation type="submission" date="2015-11" db="EMBL/GenBank/DDBJ databases">
        <title>De novo transcriptome assembly of four potential Pierce s Disease insect vectors from Arizona vineyards.</title>
        <authorList>
            <person name="Tassone E.E."/>
        </authorList>
    </citation>
    <scope>NUCLEOTIDE SEQUENCE</scope>
</reference>
<evidence type="ECO:0000256" key="11">
    <source>
        <dbReference type="ARBA" id="ARBA00023242"/>
    </source>
</evidence>
<dbReference type="InterPro" id="IPR013087">
    <property type="entry name" value="Znf_C2H2_type"/>
</dbReference>
<dbReference type="SMART" id="SM00355">
    <property type="entry name" value="ZnF_C2H2"/>
    <property type="match status" value="7"/>
</dbReference>
<protein>
    <recommendedName>
        <fullName evidence="12">Zinc finger protein 143</fullName>
    </recommendedName>
    <alternativeName>
        <fullName evidence="13">Selenocysteine tRNA gene transcription-activating factor</fullName>
    </alternativeName>
</protein>
<dbReference type="FunFam" id="3.30.160.60:FF:000071">
    <property type="entry name" value="Putative zinc finger protein 143"/>
    <property type="match status" value="1"/>
</dbReference>
<evidence type="ECO:0000313" key="16">
    <source>
        <dbReference type="EMBL" id="JAT32760.1"/>
    </source>
</evidence>